<sequence>MNVLKKKLELDNMVLACQPLALQLFQKVENR</sequence>
<comment type="caution">
    <text evidence="1">The sequence shown here is derived from an EMBL/GenBank/DDBJ whole genome shotgun (WGS) entry which is preliminary data.</text>
</comment>
<dbReference type="EMBL" id="FRAT01000004">
    <property type="protein sequence ID" value="SHK71890.1"/>
    <property type="molecule type" value="Genomic_DNA"/>
</dbReference>
<protein>
    <submittedName>
        <fullName evidence="1">Uncharacterized protein</fullName>
    </submittedName>
</protein>
<evidence type="ECO:0000313" key="2">
    <source>
        <dbReference type="Proteomes" id="UP000184031"/>
    </source>
</evidence>
<name>A0A1M6URT2_9FLAO</name>
<proteinExistence type="predicted"/>
<dbReference type="AlphaFoldDB" id="A0A1M6URT2"/>
<evidence type="ECO:0000313" key="1">
    <source>
        <dbReference type="EMBL" id="SHK71890.1"/>
    </source>
</evidence>
<dbReference type="Proteomes" id="UP000184031">
    <property type="component" value="Unassembled WGS sequence"/>
</dbReference>
<accession>A0A1M6URT2</accession>
<reference evidence="1 2" key="1">
    <citation type="submission" date="2016-11" db="EMBL/GenBank/DDBJ databases">
        <authorList>
            <person name="Varghese N."/>
            <person name="Submissions S."/>
        </authorList>
    </citation>
    <scope>NUCLEOTIDE SEQUENCE [LARGE SCALE GENOMIC DNA]</scope>
    <source>
        <strain evidence="1 2">CGMCC 1.12174</strain>
    </source>
</reference>
<organism evidence="1 2">
    <name type="scientific">Flagellimonas taeanensis</name>
    <dbReference type="NCBI Taxonomy" id="1005926"/>
    <lineage>
        <taxon>Bacteria</taxon>
        <taxon>Pseudomonadati</taxon>
        <taxon>Bacteroidota</taxon>
        <taxon>Flavobacteriia</taxon>
        <taxon>Flavobacteriales</taxon>
        <taxon>Flavobacteriaceae</taxon>
        <taxon>Flagellimonas</taxon>
    </lineage>
</organism>
<gene>
    <name evidence="1" type="ORF">SAMN05216293_1742</name>
</gene>